<protein>
    <submittedName>
        <fullName evidence="1">Uncharacterized protein</fullName>
    </submittedName>
</protein>
<accession>A0AA39ZT65</accession>
<proteinExistence type="predicted"/>
<comment type="caution">
    <text evidence="1">The sequence shown here is derived from an EMBL/GenBank/DDBJ whole genome shotgun (WGS) entry which is preliminary data.</text>
</comment>
<reference evidence="1" key="1">
    <citation type="submission" date="2023-06" db="EMBL/GenBank/DDBJ databases">
        <title>Genome-scale phylogeny and comparative genomics of the fungal order Sordariales.</title>
        <authorList>
            <consortium name="Lawrence Berkeley National Laboratory"/>
            <person name="Hensen N."/>
            <person name="Bonometti L."/>
            <person name="Westerberg I."/>
            <person name="Brannstrom I.O."/>
            <person name="Guillou S."/>
            <person name="Cros-Aarteil S."/>
            <person name="Calhoun S."/>
            <person name="Haridas S."/>
            <person name="Kuo A."/>
            <person name="Mondo S."/>
            <person name="Pangilinan J."/>
            <person name="Riley R."/>
            <person name="LaButti K."/>
            <person name="Andreopoulos B."/>
            <person name="Lipzen A."/>
            <person name="Chen C."/>
            <person name="Yanf M."/>
            <person name="Daum C."/>
            <person name="Ng V."/>
            <person name="Clum A."/>
            <person name="Steindorff A."/>
            <person name="Ohm R."/>
            <person name="Martin F."/>
            <person name="Silar P."/>
            <person name="Natvig D."/>
            <person name="Lalanne C."/>
            <person name="Gautier V."/>
            <person name="Ament-velasquez S.L."/>
            <person name="Kruys A."/>
            <person name="Hutchinson M.I."/>
            <person name="Powell A.J."/>
            <person name="Barry K."/>
            <person name="Miller A.N."/>
            <person name="Grigoriev I.V."/>
            <person name="Debuchy R."/>
            <person name="Gladieux P."/>
            <person name="Thoren M.H."/>
            <person name="Johannesson H."/>
        </authorList>
    </citation>
    <scope>NUCLEOTIDE SEQUENCE</scope>
    <source>
        <strain evidence="1">SMH2392-1A</strain>
    </source>
</reference>
<dbReference type="GeneID" id="85329424"/>
<dbReference type="AlphaFoldDB" id="A0AA39ZT65"/>
<dbReference type="Proteomes" id="UP001172101">
    <property type="component" value="Unassembled WGS sequence"/>
</dbReference>
<evidence type="ECO:0000313" key="1">
    <source>
        <dbReference type="EMBL" id="KAK0703199.1"/>
    </source>
</evidence>
<organism evidence="1 2">
    <name type="scientific">Lasiosphaeria miniovina</name>
    <dbReference type="NCBI Taxonomy" id="1954250"/>
    <lineage>
        <taxon>Eukaryota</taxon>
        <taxon>Fungi</taxon>
        <taxon>Dikarya</taxon>
        <taxon>Ascomycota</taxon>
        <taxon>Pezizomycotina</taxon>
        <taxon>Sordariomycetes</taxon>
        <taxon>Sordariomycetidae</taxon>
        <taxon>Sordariales</taxon>
        <taxon>Lasiosphaeriaceae</taxon>
        <taxon>Lasiosphaeria</taxon>
    </lineage>
</organism>
<keyword evidence="2" id="KW-1185">Reference proteome</keyword>
<dbReference type="EMBL" id="JAUIRO010000008">
    <property type="protein sequence ID" value="KAK0703199.1"/>
    <property type="molecule type" value="Genomic_DNA"/>
</dbReference>
<dbReference type="RefSeq" id="XP_060290058.1">
    <property type="nucleotide sequence ID" value="XM_060446154.1"/>
</dbReference>
<gene>
    <name evidence="1" type="ORF">B0T26DRAFT_756764</name>
</gene>
<evidence type="ECO:0000313" key="2">
    <source>
        <dbReference type="Proteomes" id="UP001172101"/>
    </source>
</evidence>
<sequence length="155" mass="17212">MEYATNPARRDVLRRDLGQLLKGTAQQCYIGVLSDIERAQLKKNFNFWKSVMIKRFGLSKTEAGEQLLKCTYTATDCKAGIKFRSYAANKIRLCKAMGINNTHSVLSFIYNGVDLTIQELIFEPDSSTTIDAYLTSVGDLAQATTPRHGVPGLSP</sequence>
<name>A0AA39ZT65_9PEZI</name>